<dbReference type="PANTHER" id="PTHR23420">
    <property type="entry name" value="ADENOSYLHOMOCYSTEINASE"/>
    <property type="match status" value="1"/>
</dbReference>
<dbReference type="AlphaFoldDB" id="A0A8E0RW76"/>
<dbReference type="Pfam" id="PF05221">
    <property type="entry name" value="AdoHcyase"/>
    <property type="match status" value="1"/>
</dbReference>
<dbReference type="EMBL" id="LUCM01004970">
    <property type="protein sequence ID" value="KAA0193528.1"/>
    <property type="molecule type" value="Genomic_DNA"/>
</dbReference>
<reference evidence="1" key="1">
    <citation type="submission" date="2019-05" db="EMBL/GenBank/DDBJ databases">
        <title>Annotation for the trematode Fasciolopsis buski.</title>
        <authorList>
            <person name="Choi Y.-J."/>
        </authorList>
    </citation>
    <scope>NUCLEOTIDE SEQUENCE</scope>
    <source>
        <strain evidence="1">HT</strain>
        <tissue evidence="1">Whole worm</tissue>
    </source>
</reference>
<dbReference type="OrthoDB" id="10007170at2759"/>
<dbReference type="Proteomes" id="UP000728185">
    <property type="component" value="Unassembled WGS sequence"/>
</dbReference>
<name>A0A8E0RW76_9TREM</name>
<dbReference type="FunFam" id="3.40.50.1480:FF:000009">
    <property type="entry name" value="Adenosylhomocysteinase like 2"/>
    <property type="match status" value="1"/>
</dbReference>
<dbReference type="Gene3D" id="3.40.50.1480">
    <property type="entry name" value="Adenosylhomocysteinase-like"/>
    <property type="match status" value="1"/>
</dbReference>
<dbReference type="GO" id="GO:0033353">
    <property type="term" value="P:S-adenosylmethionine cycle"/>
    <property type="evidence" value="ECO:0007669"/>
    <property type="project" value="TreeGrafter"/>
</dbReference>
<dbReference type="PANTHER" id="PTHR23420:SF0">
    <property type="entry name" value="ADENOSYLHOMOCYSTEINASE"/>
    <property type="match status" value="1"/>
</dbReference>
<dbReference type="SUPFAM" id="SSF52283">
    <property type="entry name" value="Formate/glycerate dehydrogenase catalytic domain-like"/>
    <property type="match status" value="1"/>
</dbReference>
<dbReference type="InterPro" id="IPR000043">
    <property type="entry name" value="Adenosylhomocysteinase-like"/>
</dbReference>
<keyword evidence="2" id="KW-1185">Reference proteome</keyword>
<dbReference type="GO" id="GO:0005829">
    <property type="term" value="C:cytosol"/>
    <property type="evidence" value="ECO:0007669"/>
    <property type="project" value="TreeGrafter"/>
</dbReference>
<gene>
    <name evidence="1" type="ORF">FBUS_03256</name>
</gene>
<dbReference type="Gene3D" id="3.40.50.720">
    <property type="entry name" value="NAD(P)-binding Rossmann-like Domain"/>
    <property type="match status" value="1"/>
</dbReference>
<sequence length="90" mass="9848">GRLANLSCSTVPSIVVSVSASTQALALIELYNAPSGRYKNDVYLLPKKMDEYVAALHLPLFNARLTELTDDQAKYLGVSKSGPFKPSNYR</sequence>
<organism evidence="1 2">
    <name type="scientific">Fasciolopsis buskii</name>
    <dbReference type="NCBI Taxonomy" id="27845"/>
    <lineage>
        <taxon>Eukaryota</taxon>
        <taxon>Metazoa</taxon>
        <taxon>Spiralia</taxon>
        <taxon>Lophotrochozoa</taxon>
        <taxon>Platyhelminthes</taxon>
        <taxon>Trematoda</taxon>
        <taxon>Digenea</taxon>
        <taxon>Plagiorchiida</taxon>
        <taxon>Echinostomata</taxon>
        <taxon>Echinostomatoidea</taxon>
        <taxon>Fasciolidae</taxon>
        <taxon>Fasciolopsis</taxon>
    </lineage>
</organism>
<protein>
    <submittedName>
        <fullName evidence="1">Adenosylhomocysteinase</fullName>
    </submittedName>
</protein>
<proteinExistence type="predicted"/>
<evidence type="ECO:0000313" key="2">
    <source>
        <dbReference type="Proteomes" id="UP000728185"/>
    </source>
</evidence>
<accession>A0A8E0RW76</accession>
<evidence type="ECO:0000313" key="1">
    <source>
        <dbReference type="EMBL" id="KAA0193528.1"/>
    </source>
</evidence>
<feature type="non-terminal residue" evidence="1">
    <location>
        <position position="1"/>
    </location>
</feature>
<dbReference type="InterPro" id="IPR042172">
    <property type="entry name" value="Adenosylhomocyst_ase-like_sf"/>
</dbReference>
<comment type="caution">
    <text evidence="1">The sequence shown here is derived from an EMBL/GenBank/DDBJ whole genome shotgun (WGS) entry which is preliminary data.</text>
</comment>